<keyword evidence="8 14" id="KW-0067">ATP-binding</keyword>
<dbReference type="FunFam" id="1.10.730.10:FF:000009">
    <property type="entry name" value="Valine--tRNA ligase, mitochondrial"/>
    <property type="match status" value="1"/>
</dbReference>
<dbReference type="FunFam" id="3.40.50.620:FF:000078">
    <property type="entry name" value="Valine--tRNA ligase, mitochondrial"/>
    <property type="match status" value="1"/>
</dbReference>
<dbReference type="Gene3D" id="1.10.730.10">
    <property type="entry name" value="Isoleucyl-tRNA Synthetase, Domain 1"/>
    <property type="match status" value="1"/>
</dbReference>
<dbReference type="HAMAP" id="MF_02004">
    <property type="entry name" value="Val_tRNA_synth_type1"/>
    <property type="match status" value="1"/>
</dbReference>
<feature type="domain" description="Aminoacyl-tRNA synthetase class Ia" evidence="16">
    <location>
        <begin position="137"/>
        <end position="755"/>
    </location>
</feature>
<dbReference type="FunFam" id="3.40.50.620:FF:000020">
    <property type="entry name" value="Valine--tRNA ligase, mitochondrial"/>
    <property type="match status" value="1"/>
</dbReference>
<evidence type="ECO:0000259" key="16">
    <source>
        <dbReference type="Pfam" id="PF00133"/>
    </source>
</evidence>
<feature type="compositionally biased region" description="Low complexity" evidence="15">
    <location>
        <begin position="71"/>
        <end position="95"/>
    </location>
</feature>
<dbReference type="InterPro" id="IPR013155">
    <property type="entry name" value="M/V/L/I-tRNA-synth_anticd-bd"/>
</dbReference>
<dbReference type="FunFam" id="3.90.740.10:FF:000005">
    <property type="entry name" value="Valine--tRNA ligase, mitochondrial"/>
    <property type="match status" value="1"/>
</dbReference>
<dbReference type="InterPro" id="IPR014729">
    <property type="entry name" value="Rossmann-like_a/b/a_fold"/>
</dbReference>
<accession>A0AA39XGQ9</accession>
<gene>
    <name evidence="18" type="ORF">B0T14DRAFT_507630</name>
</gene>
<evidence type="ECO:0000256" key="2">
    <source>
        <dbReference type="ARBA" id="ARBA00004496"/>
    </source>
</evidence>
<dbReference type="CDD" id="cd00817">
    <property type="entry name" value="ValRS_core"/>
    <property type="match status" value="1"/>
</dbReference>
<dbReference type="GO" id="GO:0004832">
    <property type="term" value="F:valine-tRNA ligase activity"/>
    <property type="evidence" value="ECO:0007669"/>
    <property type="project" value="UniProtKB-EC"/>
</dbReference>
<protein>
    <recommendedName>
        <fullName evidence="12">Valine--tRNA ligase, mitochondrial</fullName>
        <ecNumber evidence="4">6.1.1.9</ecNumber>
    </recommendedName>
    <alternativeName>
        <fullName evidence="11">Valyl-tRNA synthetase</fullName>
    </alternativeName>
</protein>
<dbReference type="EMBL" id="JAULSU010000001">
    <property type="protein sequence ID" value="KAK0633689.1"/>
    <property type="molecule type" value="Genomic_DNA"/>
</dbReference>
<proteinExistence type="inferred from homology"/>
<comment type="subcellular location">
    <subcellularLocation>
        <location evidence="2">Cytoplasm</location>
    </subcellularLocation>
    <subcellularLocation>
        <location evidence="1">Mitochondrion</location>
    </subcellularLocation>
</comment>
<keyword evidence="19" id="KW-1185">Reference proteome</keyword>
<evidence type="ECO:0000256" key="8">
    <source>
        <dbReference type="ARBA" id="ARBA00022840"/>
    </source>
</evidence>
<evidence type="ECO:0000256" key="5">
    <source>
        <dbReference type="ARBA" id="ARBA00022490"/>
    </source>
</evidence>
<comment type="similarity">
    <text evidence="3 14">Belongs to the class-I aminoacyl-tRNA synthetase family.</text>
</comment>
<dbReference type="GO" id="GO:0006438">
    <property type="term" value="P:valyl-tRNA aminoacylation"/>
    <property type="evidence" value="ECO:0007669"/>
    <property type="project" value="InterPro"/>
</dbReference>
<sequence length="1089" mass="122493">MPISLWRLVGTRKDSLFRVSSTVVFPSPRHYTFRTTAARMADTNPPAAAPDAPAPKKNDKKEKAKADKAAKFAAKQKALKEQQQAPAVQAAPKVKAPAAPALPRYQDETLAGEKKIIQPFDHPYFSAYNPSAVESAWYSWWEKSGFFKPETHGSPEIGTYVIPLPPPNVTGALHCGHGLANSLQDTLIRWHRMRGFVTLWLPGCDHAGISTQSVVEKMLWKKEKKTRLDLGRESFTKLVWDWKSEYHQKINNAQRLMGGSMDWSREAFTMDENLTAATMETFCRLHDEGLIYRSDRLVNWCTKLNTALSNLEVENKEITGRTLFDVPGYDKKVEFGVLTYFKYPIEGSEEFVEVATTRPETMLGDSGIAVNPEDERYKHLVGKFARHPFTNRLLPIVADAYVDKEFGTGAVKLTPAHDFNDYQLGQRHNLEFINILNDDGTLNENTAQFQGQKRFDARYTVVAELTKLGLYTKKESNPMKIPLCEKSKDVIEPYMKPQWWVQMREMADEGLKAVNDGRITINPESARKTYQHWMTNIQDWCISRQLWWGHRIPAYRVIFDEDKGENKDSIWVVGRTPEEAQSKAEAKSGTKAFRLEQDPDCLDTWFSSGLWPFATLGWPRADTPDFKRFFPTSTLESGWDILTFWMARMIMLSLKLTGEVPFREIYCHSLVRDSEGRKMSKSLGNVVDPLDIISGIELETLHAKLLVGNLKEDEIARATKYQKTAFPSGIPECGADAMRFTLLSYTTGGGDINFDIKVMAAYRRFCNKVWQASKYVLSKLPEGFTPAAKLDLASLSIPERWILHRLNQAALGVHEALEAREFSKSTKVAYQFFYDELCDVFIENSKSLLSDGTPEEQNSVQQTLYHVLHASMRLLHPFLPFITEEIYQRLPRKEGDAVSVMLAPYPTFDSALDFVSEAEDYELGLKCAAGVRALASDYNIRADGVALIKVTTAASTVKVSSQLADIKTLSGKGISDVKVLGSDSDDSAVPSGCAVHVVSSDIVVLLQVAEQIKDIAAEIKKLTTKLQKTDVAIAKQQELLGKEGFEKVSDVVQTTEKKKLLDFESAKENYERTLAEFSKLSIGGGETKA</sequence>
<dbReference type="PRINTS" id="PR00986">
    <property type="entry name" value="TRNASYNTHVAL"/>
</dbReference>
<dbReference type="GO" id="GO:0005524">
    <property type="term" value="F:ATP binding"/>
    <property type="evidence" value="ECO:0007669"/>
    <property type="project" value="UniProtKB-KW"/>
</dbReference>
<dbReference type="Gene3D" id="3.40.50.620">
    <property type="entry name" value="HUPs"/>
    <property type="match status" value="2"/>
</dbReference>
<dbReference type="Pfam" id="PF00133">
    <property type="entry name" value="tRNA-synt_1"/>
    <property type="match status" value="1"/>
</dbReference>
<evidence type="ECO:0000256" key="14">
    <source>
        <dbReference type="RuleBase" id="RU363035"/>
    </source>
</evidence>
<dbReference type="InterPro" id="IPR009008">
    <property type="entry name" value="Val/Leu/Ile-tRNA-synth_edit"/>
</dbReference>
<evidence type="ECO:0000256" key="4">
    <source>
        <dbReference type="ARBA" id="ARBA00013169"/>
    </source>
</evidence>
<keyword evidence="9 14" id="KW-0648">Protein biosynthesis</keyword>
<dbReference type="Proteomes" id="UP001175000">
    <property type="component" value="Unassembled WGS sequence"/>
</dbReference>
<dbReference type="NCBIfam" id="NF004349">
    <property type="entry name" value="PRK05729.1"/>
    <property type="match status" value="1"/>
</dbReference>
<dbReference type="InterPro" id="IPR002303">
    <property type="entry name" value="Valyl-tRNA_ligase"/>
</dbReference>
<feature type="region of interest" description="Disordered" evidence="15">
    <location>
        <begin position="38"/>
        <end position="95"/>
    </location>
</feature>
<keyword evidence="5" id="KW-0963">Cytoplasm</keyword>
<evidence type="ECO:0000259" key="17">
    <source>
        <dbReference type="Pfam" id="PF08264"/>
    </source>
</evidence>
<comment type="caution">
    <text evidence="18">The sequence shown here is derived from an EMBL/GenBank/DDBJ whole genome shotgun (WGS) entry which is preliminary data.</text>
</comment>
<dbReference type="Gene3D" id="3.90.740.10">
    <property type="entry name" value="Valyl/Leucyl/Isoleucyl-tRNA synthetase, editing domain"/>
    <property type="match status" value="1"/>
</dbReference>
<evidence type="ECO:0000256" key="12">
    <source>
        <dbReference type="ARBA" id="ARBA00040837"/>
    </source>
</evidence>
<dbReference type="AlphaFoldDB" id="A0AA39XGQ9"/>
<dbReference type="GO" id="GO:0005829">
    <property type="term" value="C:cytosol"/>
    <property type="evidence" value="ECO:0007669"/>
    <property type="project" value="TreeGrafter"/>
</dbReference>
<keyword evidence="7 14" id="KW-0547">Nucleotide-binding</keyword>
<evidence type="ECO:0000313" key="19">
    <source>
        <dbReference type="Proteomes" id="UP001175000"/>
    </source>
</evidence>
<dbReference type="SUPFAM" id="SSF50677">
    <property type="entry name" value="ValRS/IleRS/LeuRS editing domain"/>
    <property type="match status" value="1"/>
</dbReference>
<reference evidence="18" key="1">
    <citation type="submission" date="2023-06" db="EMBL/GenBank/DDBJ databases">
        <title>Genome-scale phylogeny and comparative genomics of the fungal order Sordariales.</title>
        <authorList>
            <consortium name="Lawrence Berkeley National Laboratory"/>
            <person name="Hensen N."/>
            <person name="Bonometti L."/>
            <person name="Westerberg I."/>
            <person name="Brannstrom I.O."/>
            <person name="Guillou S."/>
            <person name="Cros-Aarteil S."/>
            <person name="Calhoun S."/>
            <person name="Haridas S."/>
            <person name="Kuo A."/>
            <person name="Mondo S."/>
            <person name="Pangilinan J."/>
            <person name="Riley R."/>
            <person name="Labutti K."/>
            <person name="Andreopoulos B."/>
            <person name="Lipzen A."/>
            <person name="Chen C."/>
            <person name="Yanf M."/>
            <person name="Daum C."/>
            <person name="Ng V."/>
            <person name="Clum A."/>
            <person name="Steindorff A."/>
            <person name="Ohm R."/>
            <person name="Martin F."/>
            <person name="Silar P."/>
            <person name="Natvig D."/>
            <person name="Lalanne C."/>
            <person name="Gautier V."/>
            <person name="Ament-Velasquez S.L."/>
            <person name="Kruys A."/>
            <person name="Hutchinson M.I."/>
            <person name="Powell A.J."/>
            <person name="Barry K."/>
            <person name="Miller A.N."/>
            <person name="Grigoriev I.V."/>
            <person name="Debuchy R."/>
            <person name="Gladieux P."/>
            <person name="Thoren M.H."/>
            <person name="Johannesson H."/>
        </authorList>
    </citation>
    <scope>NUCLEOTIDE SEQUENCE</scope>
    <source>
        <strain evidence="18">CBS 606.72</strain>
    </source>
</reference>
<evidence type="ECO:0000256" key="1">
    <source>
        <dbReference type="ARBA" id="ARBA00004173"/>
    </source>
</evidence>
<evidence type="ECO:0000256" key="11">
    <source>
        <dbReference type="ARBA" id="ARBA00029936"/>
    </source>
</evidence>
<evidence type="ECO:0000256" key="7">
    <source>
        <dbReference type="ARBA" id="ARBA00022741"/>
    </source>
</evidence>
<keyword evidence="6 14" id="KW-0436">Ligase</keyword>
<dbReference type="InterPro" id="IPR002300">
    <property type="entry name" value="aa-tRNA-synth_Ia"/>
</dbReference>
<dbReference type="SUPFAM" id="SSF47323">
    <property type="entry name" value="Anticodon-binding domain of a subclass of class I aminoacyl-tRNA synthetases"/>
    <property type="match status" value="1"/>
</dbReference>
<dbReference type="PANTHER" id="PTHR11946:SF109">
    <property type="entry name" value="VALINE--TRNA LIGASE"/>
    <property type="match status" value="1"/>
</dbReference>
<dbReference type="InterPro" id="IPR001412">
    <property type="entry name" value="aa-tRNA-synth_I_CS"/>
</dbReference>
<feature type="compositionally biased region" description="Low complexity" evidence="15">
    <location>
        <begin position="41"/>
        <end position="51"/>
    </location>
</feature>
<dbReference type="NCBIfam" id="TIGR00422">
    <property type="entry name" value="valS"/>
    <property type="match status" value="1"/>
</dbReference>
<name>A0AA39XGQ9_9PEZI</name>
<feature type="compositionally biased region" description="Basic and acidic residues" evidence="15">
    <location>
        <begin position="54"/>
        <end position="70"/>
    </location>
</feature>
<evidence type="ECO:0000256" key="13">
    <source>
        <dbReference type="ARBA" id="ARBA00047552"/>
    </source>
</evidence>
<dbReference type="SUPFAM" id="SSF52374">
    <property type="entry name" value="Nucleotidylyl transferase"/>
    <property type="match status" value="1"/>
</dbReference>
<dbReference type="GO" id="GO:0002161">
    <property type="term" value="F:aminoacyl-tRNA deacylase activity"/>
    <property type="evidence" value="ECO:0007669"/>
    <property type="project" value="InterPro"/>
</dbReference>
<dbReference type="InterPro" id="IPR033705">
    <property type="entry name" value="Anticodon_Ia_Val"/>
</dbReference>
<evidence type="ECO:0000256" key="3">
    <source>
        <dbReference type="ARBA" id="ARBA00005594"/>
    </source>
</evidence>
<keyword evidence="10 14" id="KW-0030">Aminoacyl-tRNA synthetase</keyword>
<dbReference type="PROSITE" id="PS00178">
    <property type="entry name" value="AA_TRNA_LIGASE_I"/>
    <property type="match status" value="1"/>
</dbReference>
<evidence type="ECO:0000256" key="6">
    <source>
        <dbReference type="ARBA" id="ARBA00022598"/>
    </source>
</evidence>
<evidence type="ECO:0000256" key="15">
    <source>
        <dbReference type="SAM" id="MobiDB-lite"/>
    </source>
</evidence>
<evidence type="ECO:0000256" key="10">
    <source>
        <dbReference type="ARBA" id="ARBA00023146"/>
    </source>
</evidence>
<evidence type="ECO:0000313" key="18">
    <source>
        <dbReference type="EMBL" id="KAK0633689.1"/>
    </source>
</evidence>
<feature type="domain" description="Methionyl/Valyl/Leucyl/Isoleucyl-tRNA synthetase anticodon-binding" evidence="17">
    <location>
        <begin position="799"/>
        <end position="942"/>
    </location>
</feature>
<comment type="catalytic activity">
    <reaction evidence="13">
        <text>tRNA(Val) + L-valine + ATP = L-valyl-tRNA(Val) + AMP + diphosphate</text>
        <dbReference type="Rhea" id="RHEA:10704"/>
        <dbReference type="Rhea" id="RHEA-COMP:9672"/>
        <dbReference type="Rhea" id="RHEA-COMP:9708"/>
        <dbReference type="ChEBI" id="CHEBI:30616"/>
        <dbReference type="ChEBI" id="CHEBI:33019"/>
        <dbReference type="ChEBI" id="CHEBI:57762"/>
        <dbReference type="ChEBI" id="CHEBI:78442"/>
        <dbReference type="ChEBI" id="CHEBI:78537"/>
        <dbReference type="ChEBI" id="CHEBI:456215"/>
        <dbReference type="EC" id="6.1.1.9"/>
    </reaction>
</comment>
<dbReference type="Pfam" id="PF08264">
    <property type="entry name" value="Anticodon_1"/>
    <property type="match status" value="1"/>
</dbReference>
<evidence type="ECO:0000256" key="9">
    <source>
        <dbReference type="ARBA" id="ARBA00022917"/>
    </source>
</evidence>
<dbReference type="InterPro" id="IPR009080">
    <property type="entry name" value="tRNAsynth_Ia_anticodon-bd"/>
</dbReference>
<dbReference type="PANTHER" id="PTHR11946">
    <property type="entry name" value="VALYL-TRNA SYNTHETASES"/>
    <property type="match status" value="1"/>
</dbReference>
<dbReference type="EC" id="6.1.1.9" evidence="4"/>
<dbReference type="CDD" id="cd07962">
    <property type="entry name" value="Anticodon_Ia_Val"/>
    <property type="match status" value="1"/>
</dbReference>
<dbReference type="GO" id="GO:0005739">
    <property type="term" value="C:mitochondrion"/>
    <property type="evidence" value="ECO:0007669"/>
    <property type="project" value="UniProtKB-SubCell"/>
</dbReference>
<organism evidence="18 19">
    <name type="scientific">Immersiella caudata</name>
    <dbReference type="NCBI Taxonomy" id="314043"/>
    <lineage>
        <taxon>Eukaryota</taxon>
        <taxon>Fungi</taxon>
        <taxon>Dikarya</taxon>
        <taxon>Ascomycota</taxon>
        <taxon>Pezizomycotina</taxon>
        <taxon>Sordariomycetes</taxon>
        <taxon>Sordariomycetidae</taxon>
        <taxon>Sordariales</taxon>
        <taxon>Lasiosphaeriaceae</taxon>
        <taxon>Immersiella</taxon>
    </lineage>
</organism>